<evidence type="ECO:0000256" key="8">
    <source>
        <dbReference type="ARBA" id="ARBA00022684"/>
    </source>
</evidence>
<dbReference type="OrthoDB" id="2012853at2759"/>
<keyword evidence="17" id="KW-1185">Reference proteome</keyword>
<proteinExistence type="inferred from homology"/>
<dbReference type="Pfam" id="PF04107">
    <property type="entry name" value="GCS2"/>
    <property type="match status" value="1"/>
</dbReference>
<dbReference type="Gene3D" id="3.30.590.20">
    <property type="match status" value="1"/>
</dbReference>
<dbReference type="InterPro" id="IPR006336">
    <property type="entry name" value="GCS2"/>
</dbReference>
<evidence type="ECO:0000313" key="16">
    <source>
        <dbReference type="EMBL" id="GBF95192.1"/>
    </source>
</evidence>
<evidence type="ECO:0000256" key="11">
    <source>
        <dbReference type="ARBA" id="ARBA00022946"/>
    </source>
</evidence>
<evidence type="ECO:0000256" key="9">
    <source>
        <dbReference type="ARBA" id="ARBA00022741"/>
    </source>
</evidence>
<dbReference type="NCBIfam" id="TIGR01436">
    <property type="entry name" value="glu_cys_lig_pln"/>
    <property type="match status" value="1"/>
</dbReference>
<dbReference type="STRING" id="307507.A0A2V0P8C6"/>
<keyword evidence="11" id="KW-0809">Transit peptide</keyword>
<keyword evidence="8" id="KW-0317">Glutathione biosynthesis</keyword>
<dbReference type="InterPro" id="IPR011556">
    <property type="entry name" value="Glut_cys_lig_pln_type"/>
</dbReference>
<dbReference type="EC" id="6.3.2.2" evidence="13"/>
<dbReference type="PANTHER" id="PTHR34378:SF1">
    <property type="entry name" value="GLUTAMATE--CYSTEINE LIGASE, CHLOROPLASTIC"/>
    <property type="match status" value="1"/>
</dbReference>
<evidence type="ECO:0000256" key="13">
    <source>
        <dbReference type="PIRNR" id="PIRNR017901"/>
    </source>
</evidence>
<evidence type="ECO:0000313" key="17">
    <source>
        <dbReference type="Proteomes" id="UP000247498"/>
    </source>
</evidence>
<evidence type="ECO:0000256" key="4">
    <source>
        <dbReference type="ARBA" id="ARBA00011153"/>
    </source>
</evidence>
<keyword evidence="10 13" id="KW-0067">ATP-binding</keyword>
<comment type="subunit">
    <text evidence="4">Homodimer or monomer when oxidized or reduced, respectively.</text>
</comment>
<dbReference type="AlphaFoldDB" id="A0A2V0P8C6"/>
<evidence type="ECO:0000256" key="1">
    <source>
        <dbReference type="ARBA" id="ARBA00004229"/>
    </source>
</evidence>
<protein>
    <recommendedName>
        <fullName evidence="13">Glutamate--cysteine ligase</fullName>
        <ecNumber evidence="13">6.3.2.2</ecNumber>
    </recommendedName>
</protein>
<comment type="catalytic activity">
    <reaction evidence="13">
        <text>L-cysteine + L-glutamate + ATP = gamma-L-glutamyl-L-cysteine + ADP + phosphate + H(+)</text>
        <dbReference type="Rhea" id="RHEA:13285"/>
        <dbReference type="ChEBI" id="CHEBI:15378"/>
        <dbReference type="ChEBI" id="CHEBI:29985"/>
        <dbReference type="ChEBI" id="CHEBI:30616"/>
        <dbReference type="ChEBI" id="CHEBI:35235"/>
        <dbReference type="ChEBI" id="CHEBI:43474"/>
        <dbReference type="ChEBI" id="CHEBI:58173"/>
        <dbReference type="ChEBI" id="CHEBI:456216"/>
        <dbReference type="EC" id="6.3.2.2"/>
    </reaction>
</comment>
<dbReference type="InParanoid" id="A0A2V0P8C6"/>
<keyword evidence="9 13" id="KW-0547">Nucleotide-binding</keyword>
<dbReference type="InterPro" id="IPR014746">
    <property type="entry name" value="Gln_synth/guanido_kin_cat_dom"/>
</dbReference>
<evidence type="ECO:0000256" key="2">
    <source>
        <dbReference type="ARBA" id="ARBA00005006"/>
    </source>
</evidence>
<feature type="region of interest" description="Disordered" evidence="15">
    <location>
        <begin position="1"/>
        <end position="34"/>
    </location>
</feature>
<dbReference type="InterPro" id="IPR035434">
    <property type="entry name" value="GCL_bact_plant"/>
</dbReference>
<evidence type="ECO:0000256" key="14">
    <source>
        <dbReference type="PIRSR" id="PIRSR017901-50"/>
    </source>
</evidence>
<feature type="disulfide bond" evidence="14">
    <location>
        <begin position="148"/>
        <end position="368"/>
    </location>
</feature>
<evidence type="ECO:0000256" key="15">
    <source>
        <dbReference type="SAM" id="MobiDB-lite"/>
    </source>
</evidence>
<comment type="pathway">
    <text evidence="2">Sulfur metabolism; glutathione biosynthesis; glutathione from L-cysteine and L-glutamate: step 1/2.</text>
</comment>
<evidence type="ECO:0000256" key="12">
    <source>
        <dbReference type="ARBA" id="ARBA00023157"/>
    </source>
</evidence>
<accession>A0A2V0P8C6</accession>
<dbReference type="FunCoup" id="A0A2V0P8C6">
    <property type="interactions" value="800"/>
</dbReference>
<evidence type="ECO:0000256" key="6">
    <source>
        <dbReference type="ARBA" id="ARBA00022598"/>
    </source>
</evidence>
<dbReference type="PANTHER" id="PTHR34378">
    <property type="entry name" value="GLUTAMATE--CYSTEINE LIGASE, CHLOROPLASTIC"/>
    <property type="match status" value="1"/>
</dbReference>
<keyword evidence="12 14" id="KW-1015">Disulfide bond</keyword>
<gene>
    <name evidence="16" type="ORF">Rsub_07907</name>
</gene>
<evidence type="ECO:0000256" key="5">
    <source>
        <dbReference type="ARBA" id="ARBA00022528"/>
    </source>
</evidence>
<evidence type="ECO:0000256" key="3">
    <source>
        <dbReference type="ARBA" id="ARBA00010253"/>
    </source>
</evidence>
<keyword evidence="7" id="KW-0934">Plastid</keyword>
<dbReference type="SUPFAM" id="SSF55931">
    <property type="entry name" value="Glutamine synthetase/guanido kinase"/>
    <property type="match status" value="1"/>
</dbReference>
<dbReference type="PIRSF" id="PIRSF017901">
    <property type="entry name" value="GCL"/>
    <property type="match status" value="1"/>
</dbReference>
<dbReference type="UniPathway" id="UPA00142">
    <property type="reaction ID" value="UER00209"/>
</dbReference>
<dbReference type="GO" id="GO:0006750">
    <property type="term" value="P:glutathione biosynthetic process"/>
    <property type="evidence" value="ECO:0007669"/>
    <property type="project" value="UniProtKB-UniRule"/>
</dbReference>
<dbReference type="GO" id="GO:0005524">
    <property type="term" value="F:ATP binding"/>
    <property type="evidence" value="ECO:0007669"/>
    <property type="project" value="UniProtKB-UniRule"/>
</dbReference>
<dbReference type="GO" id="GO:0004357">
    <property type="term" value="F:glutamate-cysteine ligase activity"/>
    <property type="evidence" value="ECO:0007669"/>
    <property type="project" value="UniProtKB-UniRule"/>
</dbReference>
<name>A0A2V0P8C6_9CHLO</name>
<keyword evidence="5 13" id="KW-0150">Chloroplast</keyword>
<dbReference type="EMBL" id="BDRX01000061">
    <property type="protein sequence ID" value="GBF95192.1"/>
    <property type="molecule type" value="Genomic_DNA"/>
</dbReference>
<dbReference type="GO" id="GO:0009507">
    <property type="term" value="C:chloroplast"/>
    <property type="evidence" value="ECO:0007669"/>
    <property type="project" value="UniProtKB-SubCell"/>
</dbReference>
<comment type="subcellular location">
    <subcellularLocation>
        <location evidence="1 13">Plastid</location>
        <location evidence="1 13">Chloroplast</location>
    </subcellularLocation>
</comment>
<sequence>MAAGMPIRQELGARAPGARPRQLGPRPAGPGLRQRVVCPANAPQEGPAIPVNREDLIEHIRSGCKPRDRWRIGTEHEKLGFRLADRRRMDYDEIRQVFEKLHSRFGWQPIKEGDLTIGAILDGQSVTLEPGGQFELSGAPVSTLHQTCAEVNSHLYQVKSIAEELGIGFLGAGFDPKWRIEDIPVMPKDRYRLMKAYMPTVGKRGLDMMFRTCTIQVNLDFESERDMIEKFRIGLALQPVAVALFANSPFAEGRPTGELSTRARVWMDVDRARTGGLPFVFDDDMSFERYVDYAMDVPMYFVYRKGKYINALGMSWRDFMEGKLPALPGERPTISDWENHLTTIFPDVRLKRYLEMRGADGGPWRLICALPALWVGLLYDPQAQAEALDLIRGWSEDEREYLRSEVGIHGLATPFRGGTLRDVALKVLDISKGGLERRGHDEAAFLKSLQLIAESGKTPADALLELYNGKWGRSVDPIYDELAY</sequence>
<keyword evidence="6 13" id="KW-0436">Ligase</keyword>
<evidence type="ECO:0000256" key="10">
    <source>
        <dbReference type="ARBA" id="ARBA00022840"/>
    </source>
</evidence>
<dbReference type="Proteomes" id="UP000247498">
    <property type="component" value="Unassembled WGS sequence"/>
</dbReference>
<organism evidence="16 17">
    <name type="scientific">Raphidocelis subcapitata</name>
    <dbReference type="NCBI Taxonomy" id="307507"/>
    <lineage>
        <taxon>Eukaryota</taxon>
        <taxon>Viridiplantae</taxon>
        <taxon>Chlorophyta</taxon>
        <taxon>core chlorophytes</taxon>
        <taxon>Chlorophyceae</taxon>
        <taxon>CS clade</taxon>
        <taxon>Sphaeropleales</taxon>
        <taxon>Selenastraceae</taxon>
        <taxon>Raphidocelis</taxon>
    </lineage>
</organism>
<comment type="similarity">
    <text evidence="3 13">Belongs to the carboxylate-amine ligase family. Glutamate--cysteine ligase type 2 subfamily.</text>
</comment>
<comment type="caution">
    <text evidence="16">The sequence shown here is derived from an EMBL/GenBank/DDBJ whole genome shotgun (WGS) entry which is preliminary data.</text>
</comment>
<reference evidence="16 17" key="1">
    <citation type="journal article" date="2018" name="Sci. Rep.">
        <title>Raphidocelis subcapitata (=Pseudokirchneriella subcapitata) provides an insight into genome evolution and environmental adaptations in the Sphaeropleales.</title>
        <authorList>
            <person name="Suzuki S."/>
            <person name="Yamaguchi H."/>
            <person name="Nakajima N."/>
            <person name="Kawachi M."/>
        </authorList>
    </citation>
    <scope>NUCLEOTIDE SEQUENCE [LARGE SCALE GENOMIC DNA]</scope>
    <source>
        <strain evidence="16 17">NIES-35</strain>
    </source>
</reference>
<evidence type="ECO:0000256" key="7">
    <source>
        <dbReference type="ARBA" id="ARBA00022640"/>
    </source>
</evidence>